<dbReference type="PANTHER" id="PTHR38438:SF1">
    <property type="entry name" value="RIBOFLAVIN TRANSPORTER RIBU"/>
    <property type="match status" value="1"/>
</dbReference>
<dbReference type="PANTHER" id="PTHR38438">
    <property type="entry name" value="RIBOFLAVIN TRANSPORTER RIBU"/>
    <property type="match status" value="1"/>
</dbReference>
<evidence type="ECO:0000313" key="11">
    <source>
        <dbReference type="Proteomes" id="UP000247978"/>
    </source>
</evidence>
<evidence type="ECO:0000256" key="8">
    <source>
        <dbReference type="PIRNR" id="PIRNR037778"/>
    </source>
</evidence>
<sequence>MMQMTNRSSKLVKLVVLSLLATVSLILFFISFPLPMLPPYLKVDFSDIPALIAGLIFSPLAGIFVVFMKNVLYFAFSGATDPIGVIANFIAGTLFIFPVAYLYHRYKGVKSVISGLVIGTAGMAIIMSVLNYVIILPAYSWLIGMEMNNTIKWTSVIVGILPFNILKGIIVSMLFIPLFIKLKQWIEQKRVEVVG</sequence>
<keyword evidence="11" id="KW-1185">Reference proteome</keyword>
<keyword evidence="7 8" id="KW-0472">Membrane</keyword>
<feature type="transmembrane region" description="Helical" evidence="9">
    <location>
        <begin position="156"/>
        <end position="180"/>
    </location>
</feature>
<organism evidence="10 11">
    <name type="scientific">Pseudogracilibacillus auburnensis</name>
    <dbReference type="NCBI Taxonomy" id="1494959"/>
    <lineage>
        <taxon>Bacteria</taxon>
        <taxon>Bacillati</taxon>
        <taxon>Bacillota</taxon>
        <taxon>Bacilli</taxon>
        <taxon>Bacillales</taxon>
        <taxon>Bacillaceae</taxon>
        <taxon>Pseudogracilibacillus</taxon>
    </lineage>
</organism>
<feature type="transmembrane region" description="Helical" evidence="9">
    <location>
        <begin position="115"/>
        <end position="136"/>
    </location>
</feature>
<feature type="transmembrane region" description="Helical" evidence="9">
    <location>
        <begin position="48"/>
        <end position="76"/>
    </location>
</feature>
<dbReference type="AlphaFoldDB" id="A0A2V3VI81"/>
<name>A0A2V3VI81_9BACI</name>
<accession>A0A2V3VI81</accession>
<evidence type="ECO:0000256" key="6">
    <source>
        <dbReference type="ARBA" id="ARBA00022989"/>
    </source>
</evidence>
<evidence type="ECO:0000256" key="9">
    <source>
        <dbReference type="SAM" id="Phobius"/>
    </source>
</evidence>
<dbReference type="GO" id="GO:0032217">
    <property type="term" value="F:riboflavin transmembrane transporter activity"/>
    <property type="evidence" value="ECO:0007669"/>
    <property type="project" value="UniProtKB-UniRule"/>
</dbReference>
<evidence type="ECO:0000313" key="10">
    <source>
        <dbReference type="EMBL" id="PXW81407.1"/>
    </source>
</evidence>
<keyword evidence="6 9" id="KW-1133">Transmembrane helix</keyword>
<dbReference type="Pfam" id="PF12822">
    <property type="entry name" value="ECF_trnsprt"/>
    <property type="match status" value="1"/>
</dbReference>
<comment type="subcellular location">
    <subcellularLocation>
        <location evidence="1">Cell membrane</location>
        <topology evidence="1">Multi-pass membrane protein</topology>
    </subcellularLocation>
</comment>
<evidence type="ECO:0000256" key="5">
    <source>
        <dbReference type="ARBA" id="ARBA00022692"/>
    </source>
</evidence>
<comment type="function">
    <text evidence="8">Probably a riboflavin-binding protein that interacts with the energy-coupling factor (ECF) ABC-transporter complex.</text>
</comment>
<proteinExistence type="inferred from homology"/>
<keyword evidence="3 8" id="KW-0813">Transport</keyword>
<comment type="caution">
    <text evidence="10">The sequence shown here is derived from an EMBL/GenBank/DDBJ whole genome shotgun (WGS) entry which is preliminary data.</text>
</comment>
<keyword evidence="5 9" id="KW-0812">Transmembrane</keyword>
<gene>
    <name evidence="10" type="ORF">DFR56_12216</name>
</gene>
<dbReference type="EMBL" id="QJJQ01000022">
    <property type="protein sequence ID" value="PXW81407.1"/>
    <property type="molecule type" value="Genomic_DNA"/>
</dbReference>
<dbReference type="Gene3D" id="1.10.1760.20">
    <property type="match status" value="1"/>
</dbReference>
<evidence type="ECO:0000256" key="1">
    <source>
        <dbReference type="ARBA" id="ARBA00004651"/>
    </source>
</evidence>
<feature type="transmembrane region" description="Helical" evidence="9">
    <location>
        <begin position="12"/>
        <end position="36"/>
    </location>
</feature>
<reference evidence="10 11" key="1">
    <citation type="submission" date="2018-05" db="EMBL/GenBank/DDBJ databases">
        <title>Genomic Encyclopedia of Type Strains, Phase IV (KMG-IV): sequencing the most valuable type-strain genomes for metagenomic binning, comparative biology and taxonomic classification.</title>
        <authorList>
            <person name="Goeker M."/>
        </authorList>
    </citation>
    <scope>NUCLEOTIDE SEQUENCE [LARGE SCALE GENOMIC DNA]</scope>
    <source>
        <strain evidence="10 11">DSM 28556</strain>
    </source>
</reference>
<keyword evidence="4 8" id="KW-1003">Cell membrane</keyword>
<dbReference type="InterPro" id="IPR024529">
    <property type="entry name" value="ECF_trnsprt_substrate-spec"/>
</dbReference>
<dbReference type="Proteomes" id="UP000247978">
    <property type="component" value="Unassembled WGS sequence"/>
</dbReference>
<comment type="similarity">
    <text evidence="2 8">Belongs to the prokaryotic riboflavin transporter (P-RFT) (TC 2.A.87) family.</text>
</comment>
<evidence type="ECO:0000256" key="4">
    <source>
        <dbReference type="ARBA" id="ARBA00022475"/>
    </source>
</evidence>
<feature type="transmembrane region" description="Helical" evidence="9">
    <location>
        <begin position="82"/>
        <end position="103"/>
    </location>
</feature>
<protein>
    <recommendedName>
        <fullName evidence="8">Riboflavin transporter</fullName>
    </recommendedName>
</protein>
<dbReference type="PIRSF" id="PIRSF037778">
    <property type="entry name" value="UCP037778_transp_RibU"/>
    <property type="match status" value="1"/>
</dbReference>
<evidence type="ECO:0000256" key="7">
    <source>
        <dbReference type="ARBA" id="ARBA00023136"/>
    </source>
</evidence>
<dbReference type="GO" id="GO:0005886">
    <property type="term" value="C:plasma membrane"/>
    <property type="evidence" value="ECO:0007669"/>
    <property type="project" value="UniProtKB-SubCell"/>
</dbReference>
<evidence type="ECO:0000256" key="2">
    <source>
        <dbReference type="ARBA" id="ARBA00005540"/>
    </source>
</evidence>
<evidence type="ECO:0000256" key="3">
    <source>
        <dbReference type="ARBA" id="ARBA00022448"/>
    </source>
</evidence>
<dbReference type="InterPro" id="IPR025720">
    <property type="entry name" value="RibU"/>
</dbReference>